<evidence type="ECO:0000313" key="2">
    <source>
        <dbReference type="EMBL" id="KAG8063351.1"/>
    </source>
</evidence>
<evidence type="ECO:0000256" key="1">
    <source>
        <dbReference type="SAM" id="MobiDB-lite"/>
    </source>
</evidence>
<gene>
    <name evidence="2" type="ORF">GUJ93_ZPchr0003g17283</name>
</gene>
<protein>
    <submittedName>
        <fullName evidence="2">Uncharacterized protein</fullName>
    </submittedName>
</protein>
<name>A0A8J5SWS4_ZIZPA</name>
<comment type="caution">
    <text evidence="2">The sequence shown here is derived from an EMBL/GenBank/DDBJ whole genome shotgun (WGS) entry which is preliminary data.</text>
</comment>
<feature type="region of interest" description="Disordered" evidence="1">
    <location>
        <begin position="169"/>
        <end position="207"/>
    </location>
</feature>
<accession>A0A8J5SWS4</accession>
<evidence type="ECO:0000313" key="3">
    <source>
        <dbReference type="Proteomes" id="UP000729402"/>
    </source>
</evidence>
<organism evidence="2 3">
    <name type="scientific">Zizania palustris</name>
    <name type="common">Northern wild rice</name>
    <dbReference type="NCBI Taxonomy" id="103762"/>
    <lineage>
        <taxon>Eukaryota</taxon>
        <taxon>Viridiplantae</taxon>
        <taxon>Streptophyta</taxon>
        <taxon>Embryophyta</taxon>
        <taxon>Tracheophyta</taxon>
        <taxon>Spermatophyta</taxon>
        <taxon>Magnoliopsida</taxon>
        <taxon>Liliopsida</taxon>
        <taxon>Poales</taxon>
        <taxon>Poaceae</taxon>
        <taxon>BOP clade</taxon>
        <taxon>Oryzoideae</taxon>
        <taxon>Oryzeae</taxon>
        <taxon>Zizaniinae</taxon>
        <taxon>Zizania</taxon>
    </lineage>
</organism>
<dbReference type="OrthoDB" id="685265at2759"/>
<reference evidence="2" key="2">
    <citation type="submission" date="2021-02" db="EMBL/GenBank/DDBJ databases">
        <authorList>
            <person name="Kimball J.A."/>
            <person name="Haas M.W."/>
            <person name="Macchietto M."/>
            <person name="Kono T."/>
            <person name="Duquette J."/>
            <person name="Shao M."/>
        </authorList>
    </citation>
    <scope>NUCLEOTIDE SEQUENCE</scope>
    <source>
        <tissue evidence="2">Fresh leaf tissue</tissue>
    </source>
</reference>
<dbReference type="EMBL" id="JAAALK010000286">
    <property type="protein sequence ID" value="KAG8063351.1"/>
    <property type="molecule type" value="Genomic_DNA"/>
</dbReference>
<reference evidence="2" key="1">
    <citation type="journal article" date="2021" name="bioRxiv">
        <title>Whole Genome Assembly and Annotation of Northern Wild Rice, Zizania palustris L., Supports a Whole Genome Duplication in the Zizania Genus.</title>
        <authorList>
            <person name="Haas M."/>
            <person name="Kono T."/>
            <person name="Macchietto M."/>
            <person name="Millas R."/>
            <person name="McGilp L."/>
            <person name="Shao M."/>
            <person name="Duquette J."/>
            <person name="Hirsch C.N."/>
            <person name="Kimball J."/>
        </authorList>
    </citation>
    <scope>NUCLEOTIDE SEQUENCE</scope>
    <source>
        <tissue evidence="2">Fresh leaf tissue</tissue>
    </source>
</reference>
<keyword evidence="3" id="KW-1185">Reference proteome</keyword>
<dbReference type="AlphaFoldDB" id="A0A8J5SWS4"/>
<dbReference type="Proteomes" id="UP000729402">
    <property type="component" value="Unassembled WGS sequence"/>
</dbReference>
<sequence>MAADYCCTYMNELDQLDDVNRWLPSEILGDIGIADTAERRRLAVVEDLAVRLAGVLSGASEIFPRRHSSCHGGLRVGDRDVLAGDARPRWAAPPSYWPAHPTAPGLQDWQVTGGLIRHIMVPHPAAATLPRVAPPPANPLRRGAGAQLPAARRSAGTGVFLPRTDAVRPRANNAARPPSKEQAAIRQQRHAQSHRRGDGAAVARRQQEVQATMAVAMEHQQMHGGAELALPQEWTY</sequence>
<proteinExistence type="predicted"/>